<dbReference type="Gene3D" id="3.30.565.10">
    <property type="entry name" value="Histidine kinase-like ATPase, C-terminal domain"/>
    <property type="match status" value="1"/>
</dbReference>
<dbReference type="GO" id="GO:0005524">
    <property type="term" value="F:ATP binding"/>
    <property type="evidence" value="ECO:0007669"/>
    <property type="project" value="UniProtKB-KW"/>
</dbReference>
<dbReference type="HOGENOM" id="CLU_000445_114_72_7"/>
<keyword evidence="12" id="KW-0472">Membrane</keyword>
<dbReference type="EMBL" id="CP000251">
    <property type="protein sequence ID" value="ABC81555.1"/>
    <property type="molecule type" value="Genomic_DNA"/>
</dbReference>
<evidence type="ECO:0000256" key="13">
    <source>
        <dbReference type="SAM" id="MobiDB-lite"/>
    </source>
</evidence>
<organism evidence="16 17">
    <name type="scientific">Anaeromyxobacter dehalogenans (strain 2CP-C)</name>
    <dbReference type="NCBI Taxonomy" id="290397"/>
    <lineage>
        <taxon>Bacteria</taxon>
        <taxon>Pseudomonadati</taxon>
        <taxon>Myxococcota</taxon>
        <taxon>Myxococcia</taxon>
        <taxon>Myxococcales</taxon>
        <taxon>Cystobacterineae</taxon>
        <taxon>Anaeromyxobacteraceae</taxon>
        <taxon>Anaeromyxobacter</taxon>
    </lineage>
</organism>
<dbReference type="SUPFAM" id="SSF55874">
    <property type="entry name" value="ATPase domain of HSP90 chaperone/DNA topoisomerase II/histidine kinase"/>
    <property type="match status" value="1"/>
</dbReference>
<keyword evidence="10" id="KW-1133">Transmembrane helix</keyword>
<evidence type="ECO:0000313" key="17">
    <source>
        <dbReference type="Proteomes" id="UP000001935"/>
    </source>
</evidence>
<evidence type="ECO:0000256" key="9">
    <source>
        <dbReference type="ARBA" id="ARBA00022840"/>
    </source>
</evidence>
<evidence type="ECO:0000256" key="4">
    <source>
        <dbReference type="ARBA" id="ARBA00022553"/>
    </source>
</evidence>
<dbReference type="InterPro" id="IPR004358">
    <property type="entry name" value="Sig_transdc_His_kin-like_C"/>
</dbReference>
<dbReference type="Gene3D" id="1.10.287.130">
    <property type="match status" value="1"/>
</dbReference>
<evidence type="ECO:0000256" key="11">
    <source>
        <dbReference type="ARBA" id="ARBA00023012"/>
    </source>
</evidence>
<dbReference type="PANTHER" id="PTHR42878:SF7">
    <property type="entry name" value="SENSOR HISTIDINE KINASE GLRK"/>
    <property type="match status" value="1"/>
</dbReference>
<keyword evidence="4" id="KW-0597">Phosphoprotein</keyword>
<dbReference type="InterPro" id="IPR003594">
    <property type="entry name" value="HATPase_dom"/>
</dbReference>
<evidence type="ECO:0000259" key="14">
    <source>
        <dbReference type="PROSITE" id="PS50109"/>
    </source>
</evidence>
<evidence type="ECO:0000256" key="6">
    <source>
        <dbReference type="ARBA" id="ARBA00022692"/>
    </source>
</evidence>
<dbReference type="eggNOG" id="COG4251">
    <property type="taxonomic scope" value="Bacteria"/>
</dbReference>
<dbReference type="GO" id="GO:0000155">
    <property type="term" value="F:phosphorelay sensor kinase activity"/>
    <property type="evidence" value="ECO:0007669"/>
    <property type="project" value="InterPro"/>
</dbReference>
<evidence type="ECO:0000256" key="10">
    <source>
        <dbReference type="ARBA" id="ARBA00022989"/>
    </source>
</evidence>
<dbReference type="STRING" id="290397.Adeh_1782"/>
<dbReference type="SUPFAM" id="SSF55785">
    <property type="entry name" value="PYP-like sensor domain (PAS domain)"/>
    <property type="match status" value="2"/>
</dbReference>
<dbReference type="Pfam" id="PF00512">
    <property type="entry name" value="HisKA"/>
    <property type="match status" value="1"/>
</dbReference>
<dbReference type="InterPro" id="IPR035965">
    <property type="entry name" value="PAS-like_dom_sf"/>
</dbReference>
<gene>
    <name evidence="16" type="ordered locus">Adeh_1782</name>
</gene>
<evidence type="ECO:0000256" key="8">
    <source>
        <dbReference type="ARBA" id="ARBA00022777"/>
    </source>
</evidence>
<keyword evidence="5 16" id="KW-0808">Transferase</keyword>
<dbReference type="InterPro" id="IPR050351">
    <property type="entry name" value="BphY/WalK/GraS-like"/>
</dbReference>
<dbReference type="RefSeq" id="WP_011420838.1">
    <property type="nucleotide sequence ID" value="NC_007760.1"/>
</dbReference>
<evidence type="ECO:0000256" key="1">
    <source>
        <dbReference type="ARBA" id="ARBA00000085"/>
    </source>
</evidence>
<keyword evidence="8 16" id="KW-0418">Kinase</keyword>
<dbReference type="InterPro" id="IPR036097">
    <property type="entry name" value="HisK_dim/P_sf"/>
</dbReference>
<feature type="region of interest" description="Disordered" evidence="13">
    <location>
        <begin position="596"/>
        <end position="621"/>
    </location>
</feature>
<dbReference type="PRINTS" id="PR00344">
    <property type="entry name" value="BCTRLSENSOR"/>
</dbReference>
<accession>Q2IIS7</accession>
<dbReference type="eggNOG" id="COG3829">
    <property type="taxonomic scope" value="Bacteria"/>
</dbReference>
<evidence type="ECO:0000256" key="2">
    <source>
        <dbReference type="ARBA" id="ARBA00004141"/>
    </source>
</evidence>
<dbReference type="InterPro" id="IPR013656">
    <property type="entry name" value="PAS_4"/>
</dbReference>
<dbReference type="NCBIfam" id="TIGR00229">
    <property type="entry name" value="sensory_box"/>
    <property type="match status" value="1"/>
</dbReference>
<dbReference type="SUPFAM" id="SSF47384">
    <property type="entry name" value="Homodimeric domain of signal transducing histidine kinase"/>
    <property type="match status" value="1"/>
</dbReference>
<dbReference type="InterPro" id="IPR005467">
    <property type="entry name" value="His_kinase_dom"/>
</dbReference>
<dbReference type="GO" id="GO:0030295">
    <property type="term" value="F:protein kinase activator activity"/>
    <property type="evidence" value="ECO:0007669"/>
    <property type="project" value="TreeGrafter"/>
</dbReference>
<dbReference type="PROSITE" id="PS50112">
    <property type="entry name" value="PAS"/>
    <property type="match status" value="1"/>
</dbReference>
<proteinExistence type="predicted"/>
<dbReference type="GO" id="GO:0016020">
    <property type="term" value="C:membrane"/>
    <property type="evidence" value="ECO:0007669"/>
    <property type="project" value="UniProtKB-SubCell"/>
</dbReference>
<keyword evidence="7" id="KW-0547">Nucleotide-binding</keyword>
<comment type="catalytic activity">
    <reaction evidence="1">
        <text>ATP + protein L-histidine = ADP + protein N-phospho-L-histidine.</text>
        <dbReference type="EC" id="2.7.13.3"/>
    </reaction>
</comment>
<protein>
    <recommendedName>
        <fullName evidence="3">histidine kinase</fullName>
        <ecNumber evidence="3">2.7.13.3</ecNumber>
    </recommendedName>
</protein>
<evidence type="ECO:0000256" key="7">
    <source>
        <dbReference type="ARBA" id="ARBA00022741"/>
    </source>
</evidence>
<dbReference type="Gene3D" id="3.30.450.20">
    <property type="entry name" value="PAS domain"/>
    <property type="match status" value="2"/>
</dbReference>
<dbReference type="Pfam" id="PF08448">
    <property type="entry name" value="PAS_4"/>
    <property type="match status" value="2"/>
</dbReference>
<dbReference type="PANTHER" id="PTHR42878">
    <property type="entry name" value="TWO-COMPONENT HISTIDINE KINASE"/>
    <property type="match status" value="1"/>
</dbReference>
<keyword evidence="6" id="KW-0812">Transmembrane</keyword>
<dbReference type="CDD" id="cd00075">
    <property type="entry name" value="HATPase"/>
    <property type="match status" value="1"/>
</dbReference>
<dbReference type="GO" id="GO:0000156">
    <property type="term" value="F:phosphorelay response regulator activity"/>
    <property type="evidence" value="ECO:0007669"/>
    <property type="project" value="TreeGrafter"/>
</dbReference>
<evidence type="ECO:0000259" key="15">
    <source>
        <dbReference type="PROSITE" id="PS50112"/>
    </source>
</evidence>
<dbReference type="AlphaFoldDB" id="Q2IIS7"/>
<dbReference type="GO" id="GO:0007234">
    <property type="term" value="P:osmosensory signaling via phosphorelay pathway"/>
    <property type="evidence" value="ECO:0007669"/>
    <property type="project" value="TreeGrafter"/>
</dbReference>
<dbReference type="SMART" id="SM00387">
    <property type="entry name" value="HATPase_c"/>
    <property type="match status" value="1"/>
</dbReference>
<keyword evidence="11" id="KW-0902">Two-component regulatory system</keyword>
<dbReference type="SMART" id="SM00091">
    <property type="entry name" value="PAS"/>
    <property type="match status" value="2"/>
</dbReference>
<dbReference type="KEGG" id="ade:Adeh_1782"/>
<comment type="subcellular location">
    <subcellularLocation>
        <location evidence="2">Membrane</location>
        <topology evidence="2">Multi-pass membrane protein</topology>
    </subcellularLocation>
</comment>
<dbReference type="PROSITE" id="PS50109">
    <property type="entry name" value="HIS_KIN"/>
    <property type="match status" value="1"/>
</dbReference>
<feature type="domain" description="PAS" evidence="15">
    <location>
        <begin position="148"/>
        <end position="201"/>
    </location>
</feature>
<dbReference type="InterPro" id="IPR036890">
    <property type="entry name" value="HATPase_C_sf"/>
</dbReference>
<evidence type="ECO:0000313" key="16">
    <source>
        <dbReference type="EMBL" id="ABC81555.1"/>
    </source>
</evidence>
<reference evidence="16" key="1">
    <citation type="submission" date="2006-01" db="EMBL/GenBank/DDBJ databases">
        <title>Complete sequence of Anaeromyxobacter dehalogenans 2CP-C.</title>
        <authorList>
            <consortium name="US DOE Joint Genome Institute"/>
            <person name="Copeland A."/>
            <person name="Lucas S."/>
            <person name="Lapidus A."/>
            <person name="Barry K."/>
            <person name="Detter J.C."/>
            <person name="Glavina T."/>
            <person name="Hammon N."/>
            <person name="Israni S."/>
            <person name="Pitluck S."/>
            <person name="Brettin T."/>
            <person name="Bruce D."/>
            <person name="Han C."/>
            <person name="Tapia R."/>
            <person name="Gilna P."/>
            <person name="Kiss H."/>
            <person name="Schmutz J."/>
            <person name="Larimer F."/>
            <person name="Land M."/>
            <person name="Kyrpides N."/>
            <person name="Anderson I."/>
            <person name="Sanford R.A."/>
            <person name="Ritalahti K.M."/>
            <person name="Thomas H.S."/>
            <person name="Kirby J.R."/>
            <person name="Zhulin I.B."/>
            <person name="Loeffler F.E."/>
            <person name="Richardson P."/>
        </authorList>
    </citation>
    <scope>NUCLEOTIDE SEQUENCE</scope>
    <source>
        <strain evidence="16">2CP-C</strain>
    </source>
</reference>
<keyword evidence="9" id="KW-0067">ATP-binding</keyword>
<dbReference type="InterPro" id="IPR000014">
    <property type="entry name" value="PAS"/>
</dbReference>
<name>Q2IIS7_ANADE</name>
<sequence>MPRTISAIADLIQSRRDELCGRFVERARRELRESRMPDPQLLDSFPALLDALVDALRNGPAPRAPAEPPRVAAVATVHGEQRAGMPVDVVQLVWEYGVVGDLILELAEEQGLRPAIADLRVLEAAITAAIAEGVRRFVQAREVTSRRADARLRAVADHAPAALVLRGRDGRFLFVNRFAAEVLGVPQGELLGRRFEDVVPPAVARRLAGADARAGRGTTVELRETLDTPRGLRTFHTVTFALAGASGPEDPAIVSIGLDVTDAQTALERLRHADELLELGDAFLELDRAWRIVRVNRNQERLSRRSRETTLGRVIWEIWPELARPDSPYWIEYHRVMNERVPSEFEAYFEPLDMWNSVAAYPVTDGGVAVFFRDATRRMRDEQRLRQARDFEQQLIGIVSHDLRNPLNAILLGTSSLLAREDLSDRNVASIARIRSAAERATRLIRDLLDLTRARLGGGIPIQPRPTELRQVAQQVVDELEPSYPDRPILVEASGNTQGHWDPDRIAQVIGNLVTNALKYGARGTPVTVGVAAEDGEVLLSVHNLGVPIPAEIIPTLFEPGGRAAPDPTGRSVGLGLFIVERIADAHGGRVEVRSGEEDGTTFTVRLPRTPREGSPGWRAP</sequence>
<dbReference type="Pfam" id="PF02518">
    <property type="entry name" value="HATPase_c"/>
    <property type="match status" value="1"/>
</dbReference>
<dbReference type="CDD" id="cd00082">
    <property type="entry name" value="HisKA"/>
    <property type="match status" value="1"/>
</dbReference>
<feature type="domain" description="Histidine kinase" evidence="14">
    <location>
        <begin position="398"/>
        <end position="611"/>
    </location>
</feature>
<dbReference type="Proteomes" id="UP000001935">
    <property type="component" value="Chromosome"/>
</dbReference>
<dbReference type="SMART" id="SM00388">
    <property type="entry name" value="HisKA"/>
    <property type="match status" value="1"/>
</dbReference>
<evidence type="ECO:0000256" key="3">
    <source>
        <dbReference type="ARBA" id="ARBA00012438"/>
    </source>
</evidence>
<evidence type="ECO:0000256" key="5">
    <source>
        <dbReference type="ARBA" id="ARBA00022679"/>
    </source>
</evidence>
<dbReference type="EC" id="2.7.13.3" evidence="3"/>
<dbReference type="CDD" id="cd00130">
    <property type="entry name" value="PAS"/>
    <property type="match status" value="1"/>
</dbReference>
<dbReference type="InterPro" id="IPR003661">
    <property type="entry name" value="HisK_dim/P_dom"/>
</dbReference>
<evidence type="ECO:0000256" key="12">
    <source>
        <dbReference type="ARBA" id="ARBA00023136"/>
    </source>
</evidence>